<evidence type="ECO:0000256" key="6">
    <source>
        <dbReference type="RuleBase" id="RU003878"/>
    </source>
</evidence>
<protein>
    <recommendedName>
        <fullName evidence="4">Large ribosomal subunit protein uL13</fullName>
    </recommendedName>
</protein>
<accession>A0ABU9U9G8</accession>
<dbReference type="Pfam" id="PF00572">
    <property type="entry name" value="Ribosomal_L13"/>
    <property type="match status" value="1"/>
</dbReference>
<dbReference type="RefSeq" id="WP_420068753.1">
    <property type="nucleotide sequence ID" value="NZ_JBCHKQ010000001.1"/>
</dbReference>
<comment type="function">
    <text evidence="4 6">This protein is one of the early assembly proteins of the 50S ribosomal subunit, although it is not seen to bind rRNA by itself. It is important during the early stages of 50S assembly.</text>
</comment>
<evidence type="ECO:0000256" key="3">
    <source>
        <dbReference type="ARBA" id="ARBA00023274"/>
    </source>
</evidence>
<dbReference type="PIRSF" id="PIRSF002181">
    <property type="entry name" value="Ribosomal_L13"/>
    <property type="match status" value="1"/>
</dbReference>
<evidence type="ECO:0000256" key="1">
    <source>
        <dbReference type="ARBA" id="ARBA00006227"/>
    </source>
</evidence>
<dbReference type="Proteomes" id="UP001466331">
    <property type="component" value="Unassembled WGS sequence"/>
</dbReference>
<comment type="subunit">
    <text evidence="4">Part of the 50S ribosomal subunit.</text>
</comment>
<sequence>MKTIFVKPETIKQKWYVIDAEGKTLGKVAVQAAMILRGKHRPYYTPHQAVGDYVVIVNADKIKVTGGKEEKKLYYWHTGYPGGIKVASLEKMMQKKPTFPVEKAIKGMLPKNRLGRELFRHLKVYAGPSHPHAAQKPEVLQ</sequence>
<dbReference type="SUPFAM" id="SSF52161">
    <property type="entry name" value="Ribosomal protein L13"/>
    <property type="match status" value="1"/>
</dbReference>
<name>A0ABU9U9G8_9SPIR</name>
<dbReference type="NCBIfam" id="TIGR01066">
    <property type="entry name" value="rplM_bact"/>
    <property type="match status" value="1"/>
</dbReference>
<dbReference type="PANTHER" id="PTHR11545">
    <property type="entry name" value="RIBOSOMAL PROTEIN L13"/>
    <property type="match status" value="1"/>
</dbReference>
<dbReference type="InterPro" id="IPR005822">
    <property type="entry name" value="Ribosomal_uL13"/>
</dbReference>
<gene>
    <name evidence="4 6 7" type="primary">rplM</name>
    <name evidence="7" type="ORF">WKV44_01980</name>
</gene>
<keyword evidence="2 4" id="KW-0689">Ribosomal protein</keyword>
<dbReference type="EMBL" id="JBCHKQ010000001">
    <property type="protein sequence ID" value="MEM5947304.1"/>
    <property type="molecule type" value="Genomic_DNA"/>
</dbReference>
<evidence type="ECO:0000256" key="5">
    <source>
        <dbReference type="RuleBase" id="RU003877"/>
    </source>
</evidence>
<keyword evidence="3 4" id="KW-0687">Ribonucleoprotein</keyword>
<dbReference type="InterPro" id="IPR023563">
    <property type="entry name" value="Ribosomal_uL13_CS"/>
</dbReference>
<keyword evidence="8" id="KW-1185">Reference proteome</keyword>
<dbReference type="HAMAP" id="MF_01366">
    <property type="entry name" value="Ribosomal_uL13"/>
    <property type="match status" value="1"/>
</dbReference>
<dbReference type="Gene3D" id="3.90.1180.10">
    <property type="entry name" value="Ribosomal protein L13"/>
    <property type="match status" value="1"/>
</dbReference>
<dbReference type="InterPro" id="IPR005823">
    <property type="entry name" value="Ribosomal_uL13_bac-type"/>
</dbReference>
<dbReference type="CDD" id="cd00392">
    <property type="entry name" value="Ribosomal_L13"/>
    <property type="match status" value="1"/>
</dbReference>
<dbReference type="InterPro" id="IPR036899">
    <property type="entry name" value="Ribosomal_uL13_sf"/>
</dbReference>
<organism evidence="7 8">
    <name type="scientific">Rarispira pelagica</name>
    <dbReference type="NCBI Taxonomy" id="3141764"/>
    <lineage>
        <taxon>Bacteria</taxon>
        <taxon>Pseudomonadati</taxon>
        <taxon>Spirochaetota</taxon>
        <taxon>Spirochaetia</taxon>
        <taxon>Winmispirales</taxon>
        <taxon>Winmispiraceae</taxon>
        <taxon>Rarispira</taxon>
    </lineage>
</organism>
<dbReference type="PROSITE" id="PS00783">
    <property type="entry name" value="RIBOSOMAL_L13"/>
    <property type="match status" value="1"/>
</dbReference>
<evidence type="ECO:0000256" key="4">
    <source>
        <dbReference type="HAMAP-Rule" id="MF_01366"/>
    </source>
</evidence>
<comment type="caution">
    <text evidence="7">The sequence shown here is derived from an EMBL/GenBank/DDBJ whole genome shotgun (WGS) entry which is preliminary data.</text>
</comment>
<dbReference type="GO" id="GO:0005840">
    <property type="term" value="C:ribosome"/>
    <property type="evidence" value="ECO:0007669"/>
    <property type="project" value="UniProtKB-KW"/>
</dbReference>
<evidence type="ECO:0000313" key="7">
    <source>
        <dbReference type="EMBL" id="MEM5947304.1"/>
    </source>
</evidence>
<reference evidence="7 8" key="1">
    <citation type="submission" date="2024-03" db="EMBL/GenBank/DDBJ databases">
        <title>Ignisphaera cupida sp. nov., a hyperthermophilic hydrolytic archaeon from a hot spring of Kamchatka, and proposal of Ignisphaeraceae fam. nov.</title>
        <authorList>
            <person name="Podosokorskaya O.A."/>
            <person name="Elcheninov A.G."/>
            <person name="Maltseva A.I."/>
            <person name="Zayulina K.S."/>
            <person name="Novikov A."/>
            <person name="Merkel A.Y."/>
        </authorList>
    </citation>
    <scope>NUCLEOTIDE SEQUENCE [LARGE SCALE GENOMIC DNA]</scope>
    <source>
        <strain evidence="7 8">38H-sp</strain>
    </source>
</reference>
<evidence type="ECO:0000313" key="8">
    <source>
        <dbReference type="Proteomes" id="UP001466331"/>
    </source>
</evidence>
<comment type="similarity">
    <text evidence="1 4 5">Belongs to the universal ribosomal protein uL13 family.</text>
</comment>
<evidence type="ECO:0000256" key="2">
    <source>
        <dbReference type="ARBA" id="ARBA00022980"/>
    </source>
</evidence>
<dbReference type="PANTHER" id="PTHR11545:SF2">
    <property type="entry name" value="LARGE RIBOSOMAL SUBUNIT PROTEIN UL13M"/>
    <property type="match status" value="1"/>
</dbReference>
<proteinExistence type="inferred from homology"/>